<comment type="caution">
    <text evidence="5">The sequence shown here is derived from an EMBL/GenBank/DDBJ whole genome shotgun (WGS) entry which is preliminary data.</text>
</comment>
<evidence type="ECO:0000256" key="2">
    <source>
        <dbReference type="ARBA" id="ARBA00023157"/>
    </source>
</evidence>
<protein>
    <recommendedName>
        <fullName evidence="4">LamG-like jellyroll fold domain-containing protein</fullName>
    </recommendedName>
</protein>
<gene>
    <name evidence="5" type="ORF">A2849_03310</name>
</gene>
<evidence type="ECO:0000259" key="4">
    <source>
        <dbReference type="SMART" id="SM00560"/>
    </source>
</evidence>
<keyword evidence="1 3" id="KW-0732">Signal</keyword>
<evidence type="ECO:0000256" key="3">
    <source>
        <dbReference type="SAM" id="SignalP"/>
    </source>
</evidence>
<evidence type="ECO:0000256" key="1">
    <source>
        <dbReference type="ARBA" id="ARBA00022729"/>
    </source>
</evidence>
<reference evidence="5 6" key="1">
    <citation type="journal article" date="2016" name="Nat. Commun.">
        <title>Thousands of microbial genomes shed light on interconnected biogeochemical processes in an aquifer system.</title>
        <authorList>
            <person name="Anantharaman K."/>
            <person name="Brown C.T."/>
            <person name="Hug L.A."/>
            <person name="Sharon I."/>
            <person name="Castelle C.J."/>
            <person name="Probst A.J."/>
            <person name="Thomas B.C."/>
            <person name="Singh A."/>
            <person name="Wilkins M.J."/>
            <person name="Karaoz U."/>
            <person name="Brodie E.L."/>
            <person name="Williams K.H."/>
            <person name="Hubbard S.S."/>
            <person name="Banfield J.F."/>
        </authorList>
    </citation>
    <scope>NUCLEOTIDE SEQUENCE [LARGE SCALE GENOMIC DNA]</scope>
</reference>
<dbReference type="PANTHER" id="PTHR47635:SF2">
    <property type="entry name" value="LAMG-LIKE JELLYROLL FOLD DOMAIN-CONTAINING PROTEIN"/>
    <property type="match status" value="1"/>
</dbReference>
<dbReference type="SUPFAM" id="SSF49899">
    <property type="entry name" value="Concanavalin A-like lectins/glucanases"/>
    <property type="match status" value="3"/>
</dbReference>
<evidence type="ECO:0000313" key="6">
    <source>
        <dbReference type="Proteomes" id="UP000178121"/>
    </source>
</evidence>
<dbReference type="AlphaFoldDB" id="A0A1G2MEI8"/>
<dbReference type="Gene3D" id="2.60.120.200">
    <property type="match status" value="3"/>
</dbReference>
<accession>A0A1G2MEI8</accession>
<dbReference type="InterPro" id="IPR006558">
    <property type="entry name" value="LamG-like"/>
</dbReference>
<dbReference type="Pfam" id="PF13385">
    <property type="entry name" value="Laminin_G_3"/>
    <property type="match status" value="3"/>
</dbReference>
<keyword evidence="2" id="KW-1015">Disulfide bond</keyword>
<feature type="domain" description="LamG-like jellyroll fold" evidence="4">
    <location>
        <begin position="111"/>
        <end position="260"/>
    </location>
</feature>
<name>A0A1G2MEI8_9BACT</name>
<organism evidence="5 6">
    <name type="scientific">Candidatus Taylorbacteria bacterium RIFCSPHIGHO2_01_FULL_51_15</name>
    <dbReference type="NCBI Taxonomy" id="1802304"/>
    <lineage>
        <taxon>Bacteria</taxon>
        <taxon>Candidatus Tayloriibacteriota</taxon>
    </lineage>
</organism>
<dbReference type="Proteomes" id="UP000178121">
    <property type="component" value="Unassembled WGS sequence"/>
</dbReference>
<evidence type="ECO:0000313" key="5">
    <source>
        <dbReference type="EMBL" id="OHA21461.1"/>
    </source>
</evidence>
<feature type="domain" description="LamG-like jellyroll fold" evidence="4">
    <location>
        <begin position="364"/>
        <end position="512"/>
    </location>
</feature>
<feature type="signal peptide" evidence="3">
    <location>
        <begin position="1"/>
        <end position="26"/>
    </location>
</feature>
<proteinExistence type="predicted"/>
<sequence>MKIGNYKLKIVLVTLLLFLWSNEASAAFRISRPPYLLGLTSGLVGHWTFDGNKMLTNVGDSSGQGNNGSLIGQAATTTVPGKVGQALSFDGVDDSVRIGIDEIGSAINGSAAVTFSSWINYGTLTGGQYDNDIFVAWANDPGSFVWINVRNDVGNIGKLLIGGRSQTGDSFQETTSASALTSGKWHHVIGVLNFTNDTITIYVDSIESINTSVSFGSNTYVNGSKTTESDTIGVNGTTGNRYFPGKIDDVRIYNRALSQAEITALYTATKGEKISTTNTSSTANGNALASGLVGHWTFDGKDTPWTSSSAATTLDKSGSGNTGTLTNMSQSLAPVAGKVGQALNFDGSDDYVSVPYTASLAPSTAVSGGGWFKAMSKTANNQSIFSKTEAGGYNIYLNNTGGACGSTTSICGLVNVGGSYYNVDYAVSNISNNVWYHVFITYDNETLRLYLDGVLIDSDTSPSGNISYTSTNNLCIGSEPSDVTCSTNSPASNFFNGSLDDVRIYNRALSQAEITALYTATKGQKVSTTNTNSVANGNPLAQGLVGHWTFDGPNMLTNVKDSSGQGNNGSLVGQAATTTVPGKVGQALSFDGVDDYVDLGSSAPLSATSPFTILWWEKVTSIAGTYPDRFRFNVTGGGSNDFLVERGDAAGFKAINFASLNGNYIVAANAPTIANSVGIWRHWVIVGLTNAASHTASDYQVYVDGISYTTSSPGSYGGLSDLGSRIGYFGADDPTNASLDDVRIYNRALSSSEVLQLYNLGR</sequence>
<feature type="chain" id="PRO_5009583643" description="LamG-like jellyroll fold domain-containing protein" evidence="3">
    <location>
        <begin position="27"/>
        <end position="762"/>
    </location>
</feature>
<dbReference type="SMART" id="SM00560">
    <property type="entry name" value="LamGL"/>
    <property type="match status" value="2"/>
</dbReference>
<dbReference type="EMBL" id="MHRI01000008">
    <property type="protein sequence ID" value="OHA21461.1"/>
    <property type="molecule type" value="Genomic_DNA"/>
</dbReference>
<dbReference type="InterPro" id="IPR013320">
    <property type="entry name" value="ConA-like_dom_sf"/>
</dbReference>
<dbReference type="PANTHER" id="PTHR47635">
    <property type="entry name" value="CUB DOMAIN-CONTAINING PROTEIN"/>
    <property type="match status" value="1"/>
</dbReference>